<dbReference type="STRING" id="573061.Clocel_1919"/>
<keyword evidence="1" id="KW-1133">Transmembrane helix</keyword>
<evidence type="ECO:0000313" key="3">
    <source>
        <dbReference type="Proteomes" id="UP000002730"/>
    </source>
</evidence>
<feature type="transmembrane region" description="Helical" evidence="1">
    <location>
        <begin position="12"/>
        <end position="35"/>
    </location>
</feature>
<keyword evidence="3" id="KW-1185">Reference proteome</keyword>
<organism evidence="2 3">
    <name type="scientific">Clostridium cellulovorans (strain ATCC 35296 / DSM 3052 / OCM 3 / 743B)</name>
    <dbReference type="NCBI Taxonomy" id="573061"/>
    <lineage>
        <taxon>Bacteria</taxon>
        <taxon>Bacillati</taxon>
        <taxon>Bacillota</taxon>
        <taxon>Clostridia</taxon>
        <taxon>Eubacteriales</taxon>
        <taxon>Clostridiaceae</taxon>
        <taxon>Clostridium</taxon>
    </lineage>
</organism>
<keyword evidence="1" id="KW-0472">Membrane</keyword>
<dbReference type="AlphaFoldDB" id="D9SLE7"/>
<sequence>MGKNNKCKKGYIVLYVFLALSVCVLMEMQLMKYYIHVKEVYILDNKKVTFSYIK</sequence>
<name>D9SLE7_CLOC7</name>
<dbReference type="KEGG" id="ccb:Clocel_1919"/>
<gene>
    <name evidence="2" type="ordered locus">Clocel_1919</name>
</gene>
<dbReference type="EMBL" id="CP002160">
    <property type="protein sequence ID" value="ADL51663.1"/>
    <property type="molecule type" value="Genomic_DNA"/>
</dbReference>
<proteinExistence type="predicted"/>
<dbReference type="HOGENOM" id="CLU_3041981_0_0_9"/>
<protein>
    <submittedName>
        <fullName evidence="2">Uncharacterized protein</fullName>
    </submittedName>
</protein>
<keyword evidence="1" id="KW-0812">Transmembrane</keyword>
<accession>D9SLE7</accession>
<reference evidence="2 3" key="1">
    <citation type="submission" date="2010-08" db="EMBL/GenBank/DDBJ databases">
        <title>Complete sequence of Clostridium cellulovorans 743B.</title>
        <authorList>
            <consortium name="US DOE Joint Genome Institute"/>
            <person name="Lucas S."/>
            <person name="Copeland A."/>
            <person name="Lapidus A."/>
            <person name="Cheng J.-F."/>
            <person name="Bruce D."/>
            <person name="Goodwin L."/>
            <person name="Pitluck S."/>
            <person name="Chertkov O."/>
            <person name="Detter J.C."/>
            <person name="Han C."/>
            <person name="Tapia R."/>
            <person name="Land M."/>
            <person name="Hauser L."/>
            <person name="Chang Y.-J."/>
            <person name="Jeffries C."/>
            <person name="Kyrpides N."/>
            <person name="Ivanova N."/>
            <person name="Mikhailova N."/>
            <person name="Hemme C.L."/>
            <person name="Woyke T."/>
        </authorList>
    </citation>
    <scope>NUCLEOTIDE SEQUENCE [LARGE SCALE GENOMIC DNA]</scope>
    <source>
        <strain evidence="3">ATCC 35296 / DSM 3052 / OCM 3 / 743B</strain>
    </source>
</reference>
<evidence type="ECO:0000256" key="1">
    <source>
        <dbReference type="SAM" id="Phobius"/>
    </source>
</evidence>
<dbReference type="Proteomes" id="UP000002730">
    <property type="component" value="Chromosome"/>
</dbReference>
<evidence type="ECO:0000313" key="2">
    <source>
        <dbReference type="EMBL" id="ADL51663.1"/>
    </source>
</evidence>